<keyword evidence="4" id="KW-1185">Reference proteome</keyword>
<dbReference type="RefSeq" id="WP_345373588.1">
    <property type="nucleotide sequence ID" value="NZ_BAABLM010000001.1"/>
</dbReference>
<dbReference type="PROSITE" id="PS51257">
    <property type="entry name" value="PROKAR_LIPOPROTEIN"/>
    <property type="match status" value="1"/>
</dbReference>
<dbReference type="Proteomes" id="UP001501295">
    <property type="component" value="Unassembled WGS sequence"/>
</dbReference>
<evidence type="ECO:0000259" key="2">
    <source>
        <dbReference type="PROSITE" id="PS51782"/>
    </source>
</evidence>
<feature type="domain" description="LysM" evidence="2">
    <location>
        <begin position="266"/>
        <end position="314"/>
    </location>
</feature>
<name>A0ABP8VP53_9MICO</name>
<evidence type="ECO:0000256" key="1">
    <source>
        <dbReference type="SAM" id="MobiDB-lite"/>
    </source>
</evidence>
<evidence type="ECO:0000313" key="4">
    <source>
        <dbReference type="Proteomes" id="UP001501295"/>
    </source>
</evidence>
<dbReference type="InterPro" id="IPR018392">
    <property type="entry name" value="LysM"/>
</dbReference>
<comment type="caution">
    <text evidence="3">The sequence shown here is derived from an EMBL/GenBank/DDBJ whole genome shotgun (WGS) entry which is preliminary data.</text>
</comment>
<protein>
    <recommendedName>
        <fullName evidence="2">LysM domain-containing protein</fullName>
    </recommendedName>
</protein>
<feature type="compositionally biased region" description="Low complexity" evidence="1">
    <location>
        <begin position="52"/>
        <end position="87"/>
    </location>
</feature>
<dbReference type="InterPro" id="IPR036779">
    <property type="entry name" value="LysM_dom_sf"/>
</dbReference>
<sequence length="319" mass="32082">MVDVARGFGWKRGVAVAATAIAVTGMLAGCSPAHKNAVTHTTTRSAHPTPRVSASTVPTDSASPTPAPSSAPTAAPNPAVSHAATPEPAAPAAPVVPPPYSTPVPTGTVVAEGDVSSPKGSIHFHYRFVSNGDTTYSVQYSGFTSTLPVPVGATLFQIAPSVGDGLTSHGTGDGLLGGPTSAPQSSAEPLGKTGKPSYLTSLVTYSAAPVNASGLPTEIQSGKVLAVTPVRWSIPARATNVHPVDGGTRALASGTVTAHAASGAPSRYLIASGDLTSVVAARFGLSIADLIYLNPNLQVFGDQQYLYSGTTLNLDPDVL</sequence>
<reference evidence="4" key="1">
    <citation type="journal article" date="2019" name="Int. J. Syst. Evol. Microbiol.">
        <title>The Global Catalogue of Microorganisms (GCM) 10K type strain sequencing project: providing services to taxonomists for standard genome sequencing and annotation.</title>
        <authorList>
            <consortium name="The Broad Institute Genomics Platform"/>
            <consortium name="The Broad Institute Genome Sequencing Center for Infectious Disease"/>
            <person name="Wu L."/>
            <person name="Ma J."/>
        </authorList>
    </citation>
    <scope>NUCLEOTIDE SEQUENCE [LARGE SCALE GENOMIC DNA]</scope>
    <source>
        <strain evidence="4">JCM 18956</strain>
    </source>
</reference>
<evidence type="ECO:0000313" key="3">
    <source>
        <dbReference type="EMBL" id="GAA4668301.1"/>
    </source>
</evidence>
<dbReference type="PROSITE" id="PS51782">
    <property type="entry name" value="LYSM"/>
    <property type="match status" value="1"/>
</dbReference>
<accession>A0ABP8VP53</accession>
<organism evidence="3 4">
    <name type="scientific">Frondihabitans cladoniiphilus</name>
    <dbReference type="NCBI Taxonomy" id="715785"/>
    <lineage>
        <taxon>Bacteria</taxon>
        <taxon>Bacillati</taxon>
        <taxon>Actinomycetota</taxon>
        <taxon>Actinomycetes</taxon>
        <taxon>Micrococcales</taxon>
        <taxon>Microbacteriaceae</taxon>
        <taxon>Frondihabitans</taxon>
    </lineage>
</organism>
<dbReference type="EMBL" id="BAABLM010000001">
    <property type="protein sequence ID" value="GAA4668301.1"/>
    <property type="molecule type" value="Genomic_DNA"/>
</dbReference>
<proteinExistence type="predicted"/>
<feature type="region of interest" description="Disordered" evidence="1">
    <location>
        <begin position="38"/>
        <end position="98"/>
    </location>
</feature>
<feature type="compositionally biased region" description="Pro residues" evidence="1">
    <location>
        <begin position="88"/>
        <end position="98"/>
    </location>
</feature>
<gene>
    <name evidence="3" type="ORF">GCM10025780_08670</name>
</gene>
<feature type="region of interest" description="Disordered" evidence="1">
    <location>
        <begin position="169"/>
        <end position="193"/>
    </location>
</feature>
<dbReference type="Gene3D" id="3.10.350.10">
    <property type="entry name" value="LysM domain"/>
    <property type="match status" value="1"/>
</dbReference>